<feature type="domain" description="DUF4377" evidence="1">
    <location>
        <begin position="48"/>
        <end position="105"/>
    </location>
</feature>
<evidence type="ECO:0000259" key="1">
    <source>
        <dbReference type="Pfam" id="PF14302"/>
    </source>
</evidence>
<reference evidence="2" key="1">
    <citation type="submission" date="2006-03" db="EMBL/GenBank/DDBJ databases">
        <authorList>
            <person name="Bowman J."/>
            <person name="Ferriera S."/>
            <person name="Johnson J."/>
            <person name="Kravitz S."/>
            <person name="Halpern A."/>
            <person name="Remington K."/>
            <person name="Beeson K."/>
            <person name="Tran B."/>
            <person name="Rogers Y.-H."/>
            <person name="Friedman R."/>
            <person name="Venter J.C."/>
        </authorList>
    </citation>
    <scope>NUCLEOTIDE SEQUENCE [LARGE SCALE GENOMIC DNA]</scope>
    <source>
        <strain evidence="2">ATCC 700755</strain>
    </source>
</reference>
<evidence type="ECO:0000313" key="2">
    <source>
        <dbReference type="EMBL" id="AFU70568.1"/>
    </source>
</evidence>
<dbReference type="RefSeq" id="WP_015026099.1">
    <property type="nucleotide sequence ID" value="NC_018721.1"/>
</dbReference>
<keyword evidence="3" id="KW-1185">Reference proteome</keyword>
<protein>
    <recommendedName>
        <fullName evidence="1">DUF4377 domain-containing protein</fullName>
    </recommendedName>
</protein>
<organism evidence="2 3">
    <name type="scientific">Psychroflexus torquis (strain ATCC 700755 / CIP 106069 / ACAM 623)</name>
    <dbReference type="NCBI Taxonomy" id="313595"/>
    <lineage>
        <taxon>Bacteria</taxon>
        <taxon>Pseudomonadati</taxon>
        <taxon>Bacteroidota</taxon>
        <taxon>Flavobacteriia</taxon>
        <taxon>Flavobacteriales</taxon>
        <taxon>Flavobacteriaceae</taxon>
        <taxon>Psychroflexus</taxon>
    </lineage>
</organism>
<reference evidence="2" key="2">
    <citation type="submission" date="2012-09" db="EMBL/GenBank/DDBJ databases">
        <title>The complete sequence of Psychroflexus torquis an extreme psychrophile from sea-ice that is stimulated by light.</title>
        <authorList>
            <person name="Feng S."/>
            <person name="Powell S.M."/>
            <person name="Bowman J.P."/>
        </authorList>
    </citation>
    <scope>NUCLEOTIDE SEQUENCE [LARGE SCALE GENOMIC DNA]</scope>
    <source>
        <strain evidence="2">ATCC 700755</strain>
    </source>
</reference>
<evidence type="ECO:0000313" key="3">
    <source>
        <dbReference type="Proteomes" id="UP000008514"/>
    </source>
</evidence>
<dbReference type="InterPro" id="IPR025485">
    <property type="entry name" value="DUF4377"/>
</dbReference>
<sequence length="180" mass="20146">MKTKFLLLMVLGILCSCSNDDGNDSQIIDIRINHFQDTGIALSPILILEIQEGNNIGTESWTKFYSYIEGFNYEPGKIYNLSVKIENIDNPPADGSSVNYTLVEVKSTQDVDTETLFDIDLKIGGESFVTTDSGLKLLNQIDIDCNTLCNELETTITNQDFVVGTFKRISNNEIQLMELE</sequence>
<dbReference type="STRING" id="313595.P700755_004011"/>
<dbReference type="PROSITE" id="PS51257">
    <property type="entry name" value="PROKAR_LIPOPROTEIN"/>
    <property type="match status" value="1"/>
</dbReference>
<dbReference type="EMBL" id="CP003879">
    <property type="protein sequence ID" value="AFU70568.1"/>
    <property type="molecule type" value="Genomic_DNA"/>
</dbReference>
<dbReference type="Pfam" id="PF14302">
    <property type="entry name" value="DUF4377"/>
    <property type="match status" value="1"/>
</dbReference>
<dbReference type="Proteomes" id="UP000008514">
    <property type="component" value="Chromosome"/>
</dbReference>
<dbReference type="AlphaFoldDB" id="K4ILB6"/>
<gene>
    <name evidence="2" type="ordered locus">P700755_004011</name>
</gene>
<dbReference type="HOGENOM" id="CLU_1495029_0_0_10"/>
<name>K4ILB6_PSYTT</name>
<dbReference type="KEGG" id="ptq:P700755_004011"/>
<accession>K4ILB6</accession>
<dbReference type="eggNOG" id="COG3187">
    <property type="taxonomic scope" value="Bacteria"/>
</dbReference>
<proteinExistence type="predicted"/>